<accession>A0A7W3SZ58</accession>
<dbReference type="EMBL" id="VKHS01000002">
    <property type="protein sequence ID" value="MBB0227989.1"/>
    <property type="molecule type" value="Genomic_DNA"/>
</dbReference>
<gene>
    <name evidence="2" type="ORF">FOE67_00280</name>
</gene>
<dbReference type="Proteomes" id="UP000530234">
    <property type="component" value="Unassembled WGS sequence"/>
</dbReference>
<proteinExistence type="predicted"/>
<protein>
    <submittedName>
        <fullName evidence="2">Acyl carrier protein</fullName>
    </submittedName>
</protein>
<dbReference type="InterPro" id="IPR036736">
    <property type="entry name" value="ACP-like_sf"/>
</dbReference>
<evidence type="ECO:0000313" key="2">
    <source>
        <dbReference type="EMBL" id="MBB0227989.1"/>
    </source>
</evidence>
<dbReference type="SUPFAM" id="SSF47336">
    <property type="entry name" value="ACP-like"/>
    <property type="match status" value="1"/>
</dbReference>
<evidence type="ECO:0000313" key="3">
    <source>
        <dbReference type="Proteomes" id="UP000530234"/>
    </source>
</evidence>
<dbReference type="AlphaFoldDB" id="A0A7W3SZ58"/>
<dbReference type="PROSITE" id="PS50075">
    <property type="entry name" value="CARRIER"/>
    <property type="match status" value="1"/>
</dbReference>
<dbReference type="InterPro" id="IPR009081">
    <property type="entry name" value="PP-bd_ACP"/>
</dbReference>
<dbReference type="Pfam" id="PF00550">
    <property type="entry name" value="PP-binding"/>
    <property type="match status" value="1"/>
</dbReference>
<evidence type="ECO:0000259" key="1">
    <source>
        <dbReference type="PROSITE" id="PS50075"/>
    </source>
</evidence>
<comment type="caution">
    <text evidence="2">The sequence shown here is derived from an EMBL/GenBank/DDBJ whole genome shotgun (WGS) entry which is preliminary data.</text>
</comment>
<keyword evidence="3" id="KW-1185">Reference proteome</keyword>
<dbReference type="Gene3D" id="1.10.1200.10">
    <property type="entry name" value="ACP-like"/>
    <property type="match status" value="1"/>
</dbReference>
<organism evidence="2 3">
    <name type="scientific">Streptomyces calidiresistens</name>
    <dbReference type="NCBI Taxonomy" id="1485586"/>
    <lineage>
        <taxon>Bacteria</taxon>
        <taxon>Bacillati</taxon>
        <taxon>Actinomycetota</taxon>
        <taxon>Actinomycetes</taxon>
        <taxon>Kitasatosporales</taxon>
        <taxon>Streptomycetaceae</taxon>
        <taxon>Streptomyces</taxon>
    </lineage>
</organism>
<sequence>MKAEYGNEADRTAALIEIWREVLGPQHLDEDSDLFEAGGASMHVLEIVGRVSEVMDVNVRLRQIFEYSTPKSLSVFLGASQLQSER</sequence>
<reference evidence="3" key="1">
    <citation type="submission" date="2019-10" db="EMBL/GenBank/DDBJ databases">
        <title>Streptomyces sp. nov., a novel actinobacterium isolated from alkaline environment.</title>
        <authorList>
            <person name="Golinska P."/>
        </authorList>
    </citation>
    <scope>NUCLEOTIDE SEQUENCE [LARGE SCALE GENOMIC DNA]</scope>
    <source>
        <strain evidence="3">DSM 42108</strain>
    </source>
</reference>
<name>A0A7W3SZ58_9ACTN</name>
<feature type="domain" description="Carrier" evidence="1">
    <location>
        <begin position="6"/>
        <end position="81"/>
    </location>
</feature>